<dbReference type="InterPro" id="IPR027417">
    <property type="entry name" value="P-loop_NTPase"/>
</dbReference>
<evidence type="ECO:0008006" key="3">
    <source>
        <dbReference type="Google" id="ProtNLM"/>
    </source>
</evidence>
<dbReference type="Proteomes" id="UP000178880">
    <property type="component" value="Unassembled WGS sequence"/>
</dbReference>
<accession>A0A1G2CDT6</accession>
<gene>
    <name evidence="1" type="ORF">A2945_00830</name>
</gene>
<comment type="caution">
    <text evidence="1">The sequence shown here is derived from an EMBL/GenBank/DDBJ whole genome shotgun (WGS) entry which is preliminary data.</text>
</comment>
<proteinExistence type="predicted"/>
<reference evidence="1 2" key="1">
    <citation type="journal article" date="2016" name="Nat. Commun.">
        <title>Thousands of microbial genomes shed light on interconnected biogeochemical processes in an aquifer system.</title>
        <authorList>
            <person name="Anantharaman K."/>
            <person name="Brown C.T."/>
            <person name="Hug L.A."/>
            <person name="Sharon I."/>
            <person name="Castelle C.J."/>
            <person name="Probst A.J."/>
            <person name="Thomas B.C."/>
            <person name="Singh A."/>
            <person name="Wilkins M.J."/>
            <person name="Karaoz U."/>
            <person name="Brodie E.L."/>
            <person name="Williams K.H."/>
            <person name="Hubbard S.S."/>
            <person name="Banfield J.F."/>
        </authorList>
    </citation>
    <scope>NUCLEOTIDE SEQUENCE [LARGE SCALE GENOMIC DNA]</scope>
</reference>
<sequence length="302" mass="33935">MPEIIGHKEIVEDLKKLGSEQKLSHGYIFFGSSMVGKRTVAQALAKFLEKQEFAPWTEGEAMHDAKVIDLEFAKYLDPNIKNSVGIDAVREIKNFLFQKPNTSSRRTAIIDECEMLTTEAQNALLKITEEPPPSSLLILATNDLDALLPTISSRLQKIYFGTVSEKVIAAWLAEEHGIAKKTAEESAKKAHGKPGLALRLLKDEDLKEARASAEKLFKLIPDKRRDFVKKLLEDEGFNFGKLLDAMILYVAANRRPFDVAQGSFSLSNSEKEKIAQWHKFLALRQNVANYNLNPKLQLEALL</sequence>
<dbReference type="Gene3D" id="3.40.50.300">
    <property type="entry name" value="P-loop containing nucleotide triphosphate hydrolases"/>
    <property type="match status" value="1"/>
</dbReference>
<dbReference type="InterPro" id="IPR050238">
    <property type="entry name" value="DNA_Rep/Repair_Clamp_Loader"/>
</dbReference>
<dbReference type="Pfam" id="PF13177">
    <property type="entry name" value="DNA_pol3_delta2"/>
    <property type="match status" value="1"/>
</dbReference>
<organism evidence="1 2">
    <name type="scientific">Candidatus Liptonbacteria bacterium RIFCSPLOWO2_01_FULL_52_25</name>
    <dbReference type="NCBI Taxonomy" id="1798650"/>
    <lineage>
        <taxon>Bacteria</taxon>
        <taxon>Candidatus Liptoniibacteriota</taxon>
    </lineage>
</organism>
<dbReference type="STRING" id="1798650.A2945_00830"/>
<dbReference type="SUPFAM" id="SSF52540">
    <property type="entry name" value="P-loop containing nucleoside triphosphate hydrolases"/>
    <property type="match status" value="1"/>
</dbReference>
<dbReference type="GO" id="GO:0006261">
    <property type="term" value="P:DNA-templated DNA replication"/>
    <property type="evidence" value="ECO:0007669"/>
    <property type="project" value="TreeGrafter"/>
</dbReference>
<evidence type="ECO:0000313" key="2">
    <source>
        <dbReference type="Proteomes" id="UP000178880"/>
    </source>
</evidence>
<protein>
    <recommendedName>
        <fullName evidence="3">AAA+ ATPase domain-containing protein</fullName>
    </recommendedName>
</protein>
<evidence type="ECO:0000313" key="1">
    <source>
        <dbReference type="EMBL" id="OGY99386.1"/>
    </source>
</evidence>
<dbReference type="EMBL" id="MHLA01000015">
    <property type="protein sequence ID" value="OGY99386.1"/>
    <property type="molecule type" value="Genomic_DNA"/>
</dbReference>
<name>A0A1G2CDT6_9BACT</name>
<dbReference type="AlphaFoldDB" id="A0A1G2CDT6"/>
<dbReference type="PANTHER" id="PTHR11669:SF8">
    <property type="entry name" value="DNA POLYMERASE III SUBUNIT DELTA"/>
    <property type="match status" value="1"/>
</dbReference>
<dbReference type="PANTHER" id="PTHR11669">
    <property type="entry name" value="REPLICATION FACTOR C / DNA POLYMERASE III GAMMA-TAU SUBUNIT"/>
    <property type="match status" value="1"/>
</dbReference>